<protein>
    <submittedName>
        <fullName evidence="2">Uncharacterized protein</fullName>
    </submittedName>
</protein>
<name>A0A7S3FSJ4_9SPIT</name>
<proteinExistence type="predicted"/>
<evidence type="ECO:0000256" key="1">
    <source>
        <dbReference type="SAM" id="Phobius"/>
    </source>
</evidence>
<reference evidence="2" key="1">
    <citation type="submission" date="2021-01" db="EMBL/GenBank/DDBJ databases">
        <authorList>
            <person name="Corre E."/>
            <person name="Pelletier E."/>
            <person name="Niang G."/>
            <person name="Scheremetjew M."/>
            <person name="Finn R."/>
            <person name="Kale V."/>
            <person name="Holt S."/>
            <person name="Cochrane G."/>
            <person name="Meng A."/>
            <person name="Brown T."/>
            <person name="Cohen L."/>
        </authorList>
    </citation>
    <scope>NUCLEOTIDE SEQUENCE</scope>
    <source>
        <strain evidence="2">Ras09</strain>
    </source>
</reference>
<organism evidence="2">
    <name type="scientific">Strombidium rassoulzadegani</name>
    <dbReference type="NCBI Taxonomy" id="1082188"/>
    <lineage>
        <taxon>Eukaryota</taxon>
        <taxon>Sar</taxon>
        <taxon>Alveolata</taxon>
        <taxon>Ciliophora</taxon>
        <taxon>Intramacronucleata</taxon>
        <taxon>Spirotrichea</taxon>
        <taxon>Oligotrichia</taxon>
        <taxon>Strombidiidae</taxon>
        <taxon>Strombidium</taxon>
    </lineage>
</organism>
<keyword evidence="1" id="KW-1133">Transmembrane helix</keyword>
<sequence>MVLLVQRICGIYELGGVRGGMLSSLVSHVSPLSALLLRLMLGDVGLLVVERLALVHDVTTFLAFAIVIVLNVSYVLVVLLPIVVLVLVNLREHSCHLLLQELSQLLLGLIVEVVLDTEVLGQLLSGVALVHNYPLLLVAPQIDVDKEKRLLILLTILFIVLNLPIFHLVHTLLPHVLRRLGPVLKREILLRR</sequence>
<dbReference type="AlphaFoldDB" id="A0A7S3FSJ4"/>
<keyword evidence="1" id="KW-0472">Membrane</keyword>
<feature type="transmembrane region" description="Helical" evidence="1">
    <location>
        <begin position="21"/>
        <end position="41"/>
    </location>
</feature>
<gene>
    <name evidence="2" type="ORF">SRAS04492_LOCUS421</name>
</gene>
<accession>A0A7S3FSJ4</accession>
<feature type="transmembrane region" description="Helical" evidence="1">
    <location>
        <begin position="61"/>
        <end position="90"/>
    </location>
</feature>
<evidence type="ECO:0000313" key="2">
    <source>
        <dbReference type="EMBL" id="CAE0228637.1"/>
    </source>
</evidence>
<dbReference type="EMBL" id="HBIA01000822">
    <property type="protein sequence ID" value="CAE0228637.1"/>
    <property type="molecule type" value="Transcribed_RNA"/>
</dbReference>
<feature type="transmembrane region" description="Helical" evidence="1">
    <location>
        <begin position="150"/>
        <end position="169"/>
    </location>
</feature>
<keyword evidence="1" id="KW-0812">Transmembrane</keyword>